<proteinExistence type="predicted"/>
<sequence>MGDHIHVYAAKNNNTHNSFKTKIYLFLIKLQFILSFL</sequence>
<accession>T2IHV6</accession>
<dbReference type="EMBL" id="CAQK01000659">
    <property type="protein sequence ID" value="CCQ52417.1"/>
    <property type="molecule type" value="Genomic_DNA"/>
</dbReference>
<name>T2IHV6_CROWT</name>
<protein>
    <submittedName>
        <fullName evidence="1">Uncharacterized protein</fullName>
    </submittedName>
</protein>
<comment type="caution">
    <text evidence="1">The sequence shown here is derived from an EMBL/GenBank/DDBJ whole genome shotgun (WGS) entry which is preliminary data.</text>
</comment>
<reference evidence="1 2" key="2">
    <citation type="submission" date="2013-09" db="EMBL/GenBank/DDBJ databases">
        <title>Whole genome comparison of six Crocosphaera watsonii strains with differing phenotypes.</title>
        <authorList>
            <person name="Bench S.R."/>
            <person name="Heller P."/>
            <person name="Frank I."/>
            <person name="Arciniega M."/>
            <person name="Shilova I.N."/>
            <person name="Zehr J.P."/>
        </authorList>
    </citation>
    <scope>NUCLEOTIDE SEQUENCE [LARGE SCALE GENOMIC DNA]</scope>
    <source>
        <strain evidence="1 2">WH 8502</strain>
    </source>
</reference>
<reference evidence="1 2" key="1">
    <citation type="submission" date="2013-01" db="EMBL/GenBank/DDBJ databases">
        <authorList>
            <person name="Bench S."/>
        </authorList>
    </citation>
    <scope>NUCLEOTIDE SEQUENCE [LARGE SCALE GENOMIC DNA]</scope>
    <source>
        <strain evidence="1 2">WH 8502</strain>
    </source>
</reference>
<evidence type="ECO:0000313" key="2">
    <source>
        <dbReference type="Proteomes" id="UP000018348"/>
    </source>
</evidence>
<gene>
    <name evidence="1" type="ORF">CWATWH8502_2791</name>
</gene>
<dbReference type="AlphaFoldDB" id="T2IHV6"/>
<organism evidence="1 2">
    <name type="scientific">Crocosphaera watsonii WH 8502</name>
    <dbReference type="NCBI Taxonomy" id="423474"/>
    <lineage>
        <taxon>Bacteria</taxon>
        <taxon>Bacillati</taxon>
        <taxon>Cyanobacteriota</taxon>
        <taxon>Cyanophyceae</taxon>
        <taxon>Oscillatoriophycideae</taxon>
        <taxon>Chroococcales</taxon>
        <taxon>Aphanothecaceae</taxon>
        <taxon>Crocosphaera</taxon>
    </lineage>
</organism>
<evidence type="ECO:0000313" key="1">
    <source>
        <dbReference type="EMBL" id="CCQ52417.1"/>
    </source>
</evidence>
<dbReference type="Proteomes" id="UP000018348">
    <property type="component" value="Unassembled WGS sequence"/>
</dbReference>